<evidence type="ECO:0000313" key="5">
    <source>
        <dbReference type="Proteomes" id="UP000199524"/>
    </source>
</evidence>
<proteinExistence type="inferred from homology"/>
<name>A0A1H1YBG4_9PSED</name>
<gene>
    <name evidence="4" type="ORF">SAMN05216598_4313</name>
</gene>
<sequence length="250" mass="26050">MSSTNRTVCWVTGASSGIGLAIAEALVQDGHFVVISARGEAALAQALERLHTLSPNAAAVSVDVTSFDAVRSAVAQIESDYGPVSILVANAGMNVAARAWGELSSSDFDQVTQINLNGVYYTIDAVLPSMRALKSGLVINIASWAGRFVSAKPGPSYSAAKAAVIALTTSLNASEYQHGIRACALSPAEVATPAMSRRKVPPTEAALSKMLKPEDIAAAVRFVANMPRHVCVNELVISPVWNGAYGAPQL</sequence>
<dbReference type="InterPro" id="IPR002347">
    <property type="entry name" value="SDR_fam"/>
</dbReference>
<dbReference type="PANTHER" id="PTHR43115">
    <property type="entry name" value="DEHYDROGENASE/REDUCTASE SDR FAMILY MEMBER 11"/>
    <property type="match status" value="1"/>
</dbReference>
<dbReference type="PRINTS" id="PR00081">
    <property type="entry name" value="GDHRDH"/>
</dbReference>
<keyword evidence="2" id="KW-0560">Oxidoreductase</keyword>
<evidence type="ECO:0000256" key="3">
    <source>
        <dbReference type="RuleBase" id="RU000363"/>
    </source>
</evidence>
<dbReference type="PANTHER" id="PTHR43115:SF4">
    <property type="entry name" value="DEHYDROGENASE_REDUCTASE SDR FAMILY MEMBER 11"/>
    <property type="match status" value="1"/>
</dbReference>
<dbReference type="InterPro" id="IPR036291">
    <property type="entry name" value="NAD(P)-bd_dom_sf"/>
</dbReference>
<reference evidence="5" key="1">
    <citation type="submission" date="2016-10" db="EMBL/GenBank/DDBJ databases">
        <authorList>
            <person name="Varghese N."/>
            <person name="Submissions S."/>
        </authorList>
    </citation>
    <scope>NUCLEOTIDE SEQUENCE [LARGE SCALE GENOMIC DNA]</scope>
    <source>
        <strain evidence="5">ATCC 23835</strain>
    </source>
</reference>
<dbReference type="AlphaFoldDB" id="A0A1H1YBG4"/>
<organism evidence="4 5">
    <name type="scientific">Pseudomonas asplenii</name>
    <dbReference type="NCBI Taxonomy" id="53407"/>
    <lineage>
        <taxon>Bacteria</taxon>
        <taxon>Pseudomonadati</taxon>
        <taxon>Pseudomonadota</taxon>
        <taxon>Gammaproteobacteria</taxon>
        <taxon>Pseudomonadales</taxon>
        <taxon>Pseudomonadaceae</taxon>
        <taxon>Pseudomonas</taxon>
    </lineage>
</organism>
<dbReference type="Proteomes" id="UP000199524">
    <property type="component" value="Chromosome I"/>
</dbReference>
<dbReference type="CDD" id="cd05233">
    <property type="entry name" value="SDR_c"/>
    <property type="match status" value="1"/>
</dbReference>
<comment type="similarity">
    <text evidence="1 3">Belongs to the short-chain dehydrogenases/reductases (SDR) family.</text>
</comment>
<dbReference type="GO" id="GO:0016491">
    <property type="term" value="F:oxidoreductase activity"/>
    <property type="evidence" value="ECO:0007669"/>
    <property type="project" value="UniProtKB-KW"/>
</dbReference>
<evidence type="ECO:0000313" key="4">
    <source>
        <dbReference type="EMBL" id="SDT18356.1"/>
    </source>
</evidence>
<dbReference type="EMBL" id="LT629777">
    <property type="protein sequence ID" value="SDT18356.1"/>
    <property type="molecule type" value="Genomic_DNA"/>
</dbReference>
<dbReference type="GeneID" id="300209215"/>
<dbReference type="SUPFAM" id="SSF51735">
    <property type="entry name" value="NAD(P)-binding Rossmann-fold domains"/>
    <property type="match status" value="1"/>
</dbReference>
<keyword evidence="5" id="KW-1185">Reference proteome</keyword>
<evidence type="ECO:0000256" key="1">
    <source>
        <dbReference type="ARBA" id="ARBA00006484"/>
    </source>
</evidence>
<evidence type="ECO:0000256" key="2">
    <source>
        <dbReference type="ARBA" id="ARBA00023002"/>
    </source>
</evidence>
<protein>
    <submittedName>
        <fullName evidence="4">NADP-dependent 3-hydroxy acid dehydrogenase YdfG</fullName>
    </submittedName>
</protein>
<dbReference type="Gene3D" id="3.40.50.720">
    <property type="entry name" value="NAD(P)-binding Rossmann-like Domain"/>
    <property type="match status" value="1"/>
</dbReference>
<dbReference type="Pfam" id="PF00106">
    <property type="entry name" value="adh_short"/>
    <property type="match status" value="1"/>
</dbReference>
<dbReference type="PRINTS" id="PR00080">
    <property type="entry name" value="SDRFAMILY"/>
</dbReference>
<accession>A0A1H1YBG4</accession>
<dbReference type="RefSeq" id="WP_073162415.1">
    <property type="nucleotide sequence ID" value="NZ_LT629777.1"/>
</dbReference>